<dbReference type="OrthoDB" id="2573941at2759"/>
<dbReference type="InterPro" id="IPR012677">
    <property type="entry name" value="Nucleotide-bd_a/b_plait_sf"/>
</dbReference>
<dbReference type="AlphaFoldDB" id="A0A368H1V9"/>
<accession>A0A368H1V9</accession>
<evidence type="ECO:0000256" key="1">
    <source>
        <dbReference type="ARBA" id="ARBA00022884"/>
    </source>
</evidence>
<dbReference type="Gene3D" id="3.30.70.330">
    <property type="match status" value="1"/>
</dbReference>
<evidence type="ECO:0000313" key="5">
    <source>
        <dbReference type="Proteomes" id="UP000252519"/>
    </source>
</evidence>
<dbReference type="GO" id="GO:0005686">
    <property type="term" value="C:U2 snRNP"/>
    <property type="evidence" value="ECO:0007669"/>
    <property type="project" value="TreeGrafter"/>
</dbReference>
<feature type="non-terminal residue" evidence="4">
    <location>
        <position position="1"/>
    </location>
</feature>
<reference evidence="4 5" key="1">
    <citation type="submission" date="2014-10" db="EMBL/GenBank/DDBJ databases">
        <title>Draft genome of the hookworm Ancylostoma caninum.</title>
        <authorList>
            <person name="Mitreva M."/>
        </authorList>
    </citation>
    <scope>NUCLEOTIDE SEQUENCE [LARGE SCALE GENOMIC DNA]</scope>
    <source>
        <strain evidence="4 5">Baltimore</strain>
    </source>
</reference>
<name>A0A368H1V9_ANCCA</name>
<keyword evidence="1 2" id="KW-0694">RNA-binding</keyword>
<dbReference type="GO" id="GO:0000398">
    <property type="term" value="P:mRNA splicing, via spliceosome"/>
    <property type="evidence" value="ECO:0007669"/>
    <property type="project" value="TreeGrafter"/>
</dbReference>
<dbReference type="Pfam" id="PF00076">
    <property type="entry name" value="RRM_1"/>
    <property type="match status" value="1"/>
</dbReference>
<dbReference type="PANTHER" id="PTHR45880">
    <property type="entry name" value="RNA-BINDING MOTIF PROTEIN, X-LINKED 2"/>
    <property type="match status" value="1"/>
</dbReference>
<evidence type="ECO:0000259" key="3">
    <source>
        <dbReference type="PROSITE" id="PS50102"/>
    </source>
</evidence>
<dbReference type="InterPro" id="IPR035979">
    <property type="entry name" value="RBD_domain_sf"/>
</dbReference>
<dbReference type="Proteomes" id="UP000252519">
    <property type="component" value="Unassembled WGS sequence"/>
</dbReference>
<feature type="domain" description="RRM" evidence="3">
    <location>
        <begin position="1"/>
        <end position="72"/>
    </location>
</feature>
<dbReference type="SUPFAM" id="SSF54928">
    <property type="entry name" value="RNA-binding domain, RBD"/>
    <property type="match status" value="1"/>
</dbReference>
<dbReference type="EMBL" id="JOJR01000021">
    <property type="protein sequence ID" value="RCN50584.1"/>
    <property type="molecule type" value="Genomic_DNA"/>
</dbReference>
<proteinExistence type="predicted"/>
<dbReference type="InterPro" id="IPR000504">
    <property type="entry name" value="RRM_dom"/>
</dbReference>
<gene>
    <name evidence="4" type="ORF">ANCCAN_03197</name>
</gene>
<dbReference type="PANTHER" id="PTHR45880:SF1">
    <property type="entry name" value="RNA-BINDING MOTIF PROTEIN, X-LINKED 2"/>
    <property type="match status" value="1"/>
</dbReference>
<evidence type="ECO:0000256" key="2">
    <source>
        <dbReference type="PROSITE-ProRule" id="PRU00176"/>
    </source>
</evidence>
<dbReference type="GO" id="GO:0071013">
    <property type="term" value="C:catalytic step 2 spliceosome"/>
    <property type="evidence" value="ECO:0007669"/>
    <property type="project" value="TreeGrafter"/>
</dbReference>
<dbReference type="SMART" id="SM00360">
    <property type="entry name" value="RRM"/>
    <property type="match status" value="1"/>
</dbReference>
<organism evidence="4 5">
    <name type="scientific">Ancylostoma caninum</name>
    <name type="common">Dog hookworm</name>
    <dbReference type="NCBI Taxonomy" id="29170"/>
    <lineage>
        <taxon>Eukaryota</taxon>
        <taxon>Metazoa</taxon>
        <taxon>Ecdysozoa</taxon>
        <taxon>Nematoda</taxon>
        <taxon>Chromadorea</taxon>
        <taxon>Rhabditida</taxon>
        <taxon>Rhabditina</taxon>
        <taxon>Rhabditomorpha</taxon>
        <taxon>Strongyloidea</taxon>
        <taxon>Ancylostomatidae</taxon>
        <taxon>Ancylostomatinae</taxon>
        <taxon>Ancylostoma</taxon>
    </lineage>
</organism>
<sequence>YFSVITNSSPRNSIYRFGEVVNINLPRYKQTGKPRGFCFLCYRDQASTTLAVDNFNGITLLGRKLKVNYVDEYKVPKYREDADEDIKRLWEEGCAPKPIQRTQVERKEVRFLIERWDF</sequence>
<evidence type="ECO:0000313" key="4">
    <source>
        <dbReference type="EMBL" id="RCN50584.1"/>
    </source>
</evidence>
<dbReference type="GO" id="GO:0003723">
    <property type="term" value="F:RNA binding"/>
    <property type="evidence" value="ECO:0007669"/>
    <property type="project" value="UniProtKB-UniRule"/>
</dbReference>
<dbReference type="InterPro" id="IPR051847">
    <property type="entry name" value="RNA_proc/Spliceosome_comp"/>
</dbReference>
<dbReference type="STRING" id="29170.A0A368H1V9"/>
<protein>
    <recommendedName>
        <fullName evidence="3">RRM domain-containing protein</fullName>
    </recommendedName>
</protein>
<dbReference type="GO" id="GO:0071011">
    <property type="term" value="C:precatalytic spliceosome"/>
    <property type="evidence" value="ECO:0007669"/>
    <property type="project" value="TreeGrafter"/>
</dbReference>
<dbReference type="PROSITE" id="PS50102">
    <property type="entry name" value="RRM"/>
    <property type="match status" value="1"/>
</dbReference>
<comment type="caution">
    <text evidence="4">The sequence shown here is derived from an EMBL/GenBank/DDBJ whole genome shotgun (WGS) entry which is preliminary data.</text>
</comment>
<keyword evidence="5" id="KW-1185">Reference proteome</keyword>